<dbReference type="AlphaFoldDB" id="A0A944CB54"/>
<dbReference type="NCBIfam" id="NF041278">
    <property type="entry name" value="CmcJ_NvfI_EfuI"/>
    <property type="match status" value="1"/>
</dbReference>
<protein>
    <recommendedName>
        <fullName evidence="3">Methyltransferase</fullName>
    </recommendedName>
</protein>
<reference evidence="1" key="2">
    <citation type="journal article" date="2021" name="Microorganisms">
        <title>Bacterial Dimethylsulfoniopropionate Biosynthesis in the East China Sea.</title>
        <authorList>
            <person name="Liu J."/>
            <person name="Zhang Y."/>
            <person name="Liu J."/>
            <person name="Zhong H."/>
            <person name="Williams B.T."/>
            <person name="Zheng Y."/>
            <person name="Curson A.R.J."/>
            <person name="Sun C."/>
            <person name="Sun H."/>
            <person name="Song D."/>
            <person name="Wagner Mackenzie B."/>
            <person name="Bermejo Martinez A."/>
            <person name="Todd J.D."/>
            <person name="Zhang X.H."/>
        </authorList>
    </citation>
    <scope>NUCLEOTIDE SEQUENCE</scope>
    <source>
        <strain evidence="1">AESS21</strain>
    </source>
</reference>
<accession>A0A944CB54</accession>
<dbReference type="EMBL" id="QTKU01000001">
    <property type="protein sequence ID" value="MBS8259322.1"/>
    <property type="molecule type" value="Genomic_DNA"/>
</dbReference>
<sequence length="259" mass="29348">MSRTGIVNYHVHKPERQAFQIDAGGVAGKMVAPELVATEVPLMDLRLEETSVSFDQDGVGFLRYPTNVTSFSESKEWAQVYDRELKDLLARELGAKEAVVFDHTIRVDDPGSDRKPARNVHSDYSPDGAEQRLADILGDEKAAEWSRGHYAFINVWRPLENPINSAPLGFVRPSSVAERDWILLDLIYPNRRGQIMGLAANDHHEWIYSSRMRPDEVVYFNIFDNRGRPSVGHSAIDVTEDPNAKTIRKSLESRTLVRF</sequence>
<evidence type="ECO:0000313" key="2">
    <source>
        <dbReference type="Proteomes" id="UP000705379"/>
    </source>
</evidence>
<dbReference type="InterPro" id="IPR044053">
    <property type="entry name" value="AsaB-like"/>
</dbReference>
<comment type="caution">
    <text evidence="1">The sequence shown here is derived from an EMBL/GenBank/DDBJ whole genome shotgun (WGS) entry which is preliminary data.</text>
</comment>
<dbReference type="GO" id="GO:0016491">
    <property type="term" value="F:oxidoreductase activity"/>
    <property type="evidence" value="ECO:0007669"/>
    <property type="project" value="InterPro"/>
</dbReference>
<evidence type="ECO:0000313" key="1">
    <source>
        <dbReference type="EMBL" id="MBS8259322.1"/>
    </source>
</evidence>
<name>A0A944CB54_9HYPH</name>
<gene>
    <name evidence="1" type="ORF">DYI23_03725</name>
</gene>
<dbReference type="Proteomes" id="UP000705379">
    <property type="component" value="Unassembled WGS sequence"/>
</dbReference>
<dbReference type="PANTHER" id="PTHR34598">
    <property type="entry name" value="BLL6449 PROTEIN"/>
    <property type="match status" value="1"/>
</dbReference>
<evidence type="ECO:0008006" key="3">
    <source>
        <dbReference type="Google" id="ProtNLM"/>
    </source>
</evidence>
<organism evidence="1 2">
    <name type="scientific">Roseibium polysiphoniae</name>
    <dbReference type="NCBI Taxonomy" id="2571221"/>
    <lineage>
        <taxon>Bacteria</taxon>
        <taxon>Pseudomonadati</taxon>
        <taxon>Pseudomonadota</taxon>
        <taxon>Alphaproteobacteria</taxon>
        <taxon>Hyphomicrobiales</taxon>
        <taxon>Stappiaceae</taxon>
        <taxon>Roseibium</taxon>
    </lineage>
</organism>
<dbReference type="RefSeq" id="WP_213214974.1">
    <property type="nucleotide sequence ID" value="NZ_QTKU01000001.1"/>
</dbReference>
<dbReference type="PANTHER" id="PTHR34598:SF3">
    <property type="entry name" value="OXIDOREDUCTASE AN1597"/>
    <property type="match status" value="1"/>
</dbReference>
<reference evidence="1" key="1">
    <citation type="submission" date="2018-08" db="EMBL/GenBank/DDBJ databases">
        <authorList>
            <person name="Jin W."/>
            <person name="Wang H."/>
            <person name="Yang Y."/>
            <person name="Li M."/>
            <person name="Liu J."/>
        </authorList>
    </citation>
    <scope>NUCLEOTIDE SEQUENCE</scope>
    <source>
        <strain evidence="1">AESS21</strain>
    </source>
</reference>
<proteinExistence type="predicted"/>